<feature type="region of interest" description="Disordered" evidence="1">
    <location>
        <begin position="176"/>
        <end position="209"/>
    </location>
</feature>
<evidence type="ECO:0000313" key="2">
    <source>
        <dbReference type="EMBL" id="KNC84815.1"/>
    </source>
</evidence>
<sequence length="248" mass="28540">MYWHLCKAFVPLETQIREFEREVEFVETRQYENPLQVYRNHDVLNLICQAAGGVYYRDTLHMHPHWRDYSSEQMRDVFQMNIDKAEEYRKGSMSRPEQIQGGSRSRSHLRAEANKRASPNSIEPSCSLSVVWHNLPPGPEHAYRCLKQQRPSVQTSTGTRTQASGTSMLRISTTGASTRALQGSGNSFRPRVNMVDGDQMPDRPTAETGENEVMYIHDLVDKSYIQSRDKLMDDDQAPVGWKDETRSN</sequence>
<dbReference type="EMBL" id="KQ241739">
    <property type="protein sequence ID" value="KNC84815.1"/>
    <property type="molecule type" value="Genomic_DNA"/>
</dbReference>
<proteinExistence type="predicted"/>
<feature type="region of interest" description="Disordered" evidence="1">
    <location>
        <begin position="87"/>
        <end position="122"/>
    </location>
</feature>
<feature type="compositionally biased region" description="Polar residues" evidence="1">
    <location>
        <begin position="176"/>
        <end position="187"/>
    </location>
</feature>
<organism evidence="2 3">
    <name type="scientific">Sphaeroforma arctica JP610</name>
    <dbReference type="NCBI Taxonomy" id="667725"/>
    <lineage>
        <taxon>Eukaryota</taxon>
        <taxon>Ichthyosporea</taxon>
        <taxon>Ichthyophonida</taxon>
        <taxon>Sphaeroforma</taxon>
    </lineage>
</organism>
<evidence type="ECO:0000313" key="3">
    <source>
        <dbReference type="Proteomes" id="UP000054560"/>
    </source>
</evidence>
<dbReference type="RefSeq" id="XP_014158717.1">
    <property type="nucleotide sequence ID" value="XM_014303242.1"/>
</dbReference>
<keyword evidence="3" id="KW-1185">Reference proteome</keyword>
<protein>
    <submittedName>
        <fullName evidence="2">Uncharacterized protein</fullName>
    </submittedName>
</protein>
<feature type="region of interest" description="Disordered" evidence="1">
    <location>
        <begin position="227"/>
        <end position="248"/>
    </location>
</feature>
<dbReference type="Proteomes" id="UP000054560">
    <property type="component" value="Unassembled WGS sequence"/>
</dbReference>
<name>A0A0L0G726_9EUKA</name>
<dbReference type="AlphaFoldDB" id="A0A0L0G726"/>
<reference evidence="2 3" key="1">
    <citation type="submission" date="2011-02" db="EMBL/GenBank/DDBJ databases">
        <title>The Genome Sequence of Sphaeroforma arctica JP610.</title>
        <authorList>
            <consortium name="The Broad Institute Genome Sequencing Platform"/>
            <person name="Russ C."/>
            <person name="Cuomo C."/>
            <person name="Young S.K."/>
            <person name="Zeng Q."/>
            <person name="Gargeya S."/>
            <person name="Alvarado L."/>
            <person name="Berlin A."/>
            <person name="Chapman S.B."/>
            <person name="Chen Z."/>
            <person name="Freedman E."/>
            <person name="Gellesch M."/>
            <person name="Goldberg J."/>
            <person name="Griggs A."/>
            <person name="Gujja S."/>
            <person name="Heilman E."/>
            <person name="Heiman D."/>
            <person name="Howarth C."/>
            <person name="Mehta T."/>
            <person name="Neiman D."/>
            <person name="Pearson M."/>
            <person name="Roberts A."/>
            <person name="Saif S."/>
            <person name="Shea T."/>
            <person name="Shenoy N."/>
            <person name="Sisk P."/>
            <person name="Stolte C."/>
            <person name="Sykes S."/>
            <person name="White J."/>
            <person name="Yandava C."/>
            <person name="Burger G."/>
            <person name="Gray M.W."/>
            <person name="Holland P.W.H."/>
            <person name="King N."/>
            <person name="Lang F.B.F."/>
            <person name="Roger A.J."/>
            <person name="Ruiz-Trillo I."/>
            <person name="Haas B."/>
            <person name="Nusbaum C."/>
            <person name="Birren B."/>
        </authorList>
    </citation>
    <scope>NUCLEOTIDE SEQUENCE [LARGE SCALE GENOMIC DNA]</scope>
    <source>
        <strain evidence="2 3">JP610</strain>
    </source>
</reference>
<accession>A0A0L0G726</accession>
<dbReference type="GeneID" id="25903494"/>
<gene>
    <name evidence="2" type="ORF">SARC_02990</name>
</gene>
<feature type="compositionally biased region" description="Polar residues" evidence="1">
    <location>
        <begin position="95"/>
        <end position="104"/>
    </location>
</feature>
<evidence type="ECO:0000256" key="1">
    <source>
        <dbReference type="SAM" id="MobiDB-lite"/>
    </source>
</evidence>